<dbReference type="RefSeq" id="WP_343764530.1">
    <property type="nucleotide sequence ID" value="NZ_BAAACG010000019.1"/>
</dbReference>
<dbReference type="Proteomes" id="UP001501510">
    <property type="component" value="Unassembled WGS sequence"/>
</dbReference>
<reference evidence="4" key="1">
    <citation type="journal article" date="2019" name="Int. J. Syst. Evol. Microbiol.">
        <title>The Global Catalogue of Microorganisms (GCM) 10K type strain sequencing project: providing services to taxonomists for standard genome sequencing and annotation.</title>
        <authorList>
            <consortium name="The Broad Institute Genomics Platform"/>
            <consortium name="The Broad Institute Genome Sequencing Center for Infectious Disease"/>
            <person name="Wu L."/>
            <person name="Ma J."/>
        </authorList>
    </citation>
    <scope>NUCLEOTIDE SEQUENCE [LARGE SCALE GENOMIC DNA]</scope>
    <source>
        <strain evidence="4">JCM 1407</strain>
    </source>
</reference>
<keyword evidence="2" id="KW-0812">Transmembrane</keyword>
<accession>A0ABP3V534</accession>
<sequence length="265" mass="30226">MAKPSIFSKDYDRRMKRRKRNKVFIIVLLIILGGMLILFGTGIKDKIVAKLTQIKEETKQEEIKKEQKQEASKKSDEKQTKKATVKEEKKVVDKSFEIELDKNVKIKVFYDDSKKIKSIDSNKNKNILTDINPGKNKLIAYNKATQNMFLIGVDGSKKDLTNKNYTSTSGTAFQKDAILGSKPGYIWCGDPKFIDDNNIAYVSQLPWFNKTTKYVWKYDVKNNSHLYLQSIQGENIKFDKITDKGLTVAADGKSVYLKADGSVTQ</sequence>
<evidence type="ECO:0000256" key="2">
    <source>
        <dbReference type="SAM" id="Phobius"/>
    </source>
</evidence>
<feature type="transmembrane region" description="Helical" evidence="2">
    <location>
        <begin position="23"/>
        <end position="43"/>
    </location>
</feature>
<evidence type="ECO:0008006" key="5">
    <source>
        <dbReference type="Google" id="ProtNLM"/>
    </source>
</evidence>
<evidence type="ECO:0000256" key="1">
    <source>
        <dbReference type="SAM" id="MobiDB-lite"/>
    </source>
</evidence>
<evidence type="ECO:0000313" key="3">
    <source>
        <dbReference type="EMBL" id="GAA0748447.1"/>
    </source>
</evidence>
<dbReference type="EMBL" id="BAAACG010000019">
    <property type="protein sequence ID" value="GAA0748447.1"/>
    <property type="molecule type" value="Genomic_DNA"/>
</dbReference>
<proteinExistence type="predicted"/>
<name>A0ABP3V534_9CLOT</name>
<keyword evidence="2" id="KW-0472">Membrane</keyword>
<keyword evidence="4" id="KW-1185">Reference proteome</keyword>
<evidence type="ECO:0000313" key="4">
    <source>
        <dbReference type="Proteomes" id="UP001501510"/>
    </source>
</evidence>
<gene>
    <name evidence="3" type="ORF">GCM10008906_38800</name>
</gene>
<protein>
    <recommendedName>
        <fullName evidence="5">tRNA (Guanine-N1)-methyltransferase</fullName>
    </recommendedName>
</protein>
<organism evidence="3 4">
    <name type="scientific">Clostridium oceanicum</name>
    <dbReference type="NCBI Taxonomy" id="1543"/>
    <lineage>
        <taxon>Bacteria</taxon>
        <taxon>Bacillati</taxon>
        <taxon>Bacillota</taxon>
        <taxon>Clostridia</taxon>
        <taxon>Eubacteriales</taxon>
        <taxon>Clostridiaceae</taxon>
        <taxon>Clostridium</taxon>
    </lineage>
</organism>
<comment type="caution">
    <text evidence="3">The sequence shown here is derived from an EMBL/GenBank/DDBJ whole genome shotgun (WGS) entry which is preliminary data.</text>
</comment>
<keyword evidence="2" id="KW-1133">Transmembrane helix</keyword>
<feature type="region of interest" description="Disordered" evidence="1">
    <location>
        <begin position="59"/>
        <end position="84"/>
    </location>
</feature>